<dbReference type="EMBL" id="CP002408">
    <property type="protein sequence ID" value="AFU59689.1"/>
    <property type="molecule type" value="Genomic_DNA"/>
</dbReference>
<evidence type="ECO:0000313" key="4">
    <source>
        <dbReference type="Proteomes" id="UP000008037"/>
    </source>
</evidence>
<dbReference type="HOGENOM" id="CLU_000445_69_8_2"/>
<dbReference type="Proteomes" id="UP000008037">
    <property type="component" value="Chromosome"/>
</dbReference>
<dbReference type="BioCyc" id="CNIT1237085:G1324-2768-MONOMER"/>
<organism evidence="3 4">
    <name type="scientific">Nitrososphaera gargensis (strain Ga9.2)</name>
    <dbReference type="NCBI Taxonomy" id="1237085"/>
    <lineage>
        <taxon>Archaea</taxon>
        <taxon>Nitrososphaerota</taxon>
        <taxon>Nitrososphaeria</taxon>
        <taxon>Nitrososphaerales</taxon>
        <taxon>Nitrososphaeraceae</taxon>
        <taxon>Nitrososphaera</taxon>
    </lineage>
</organism>
<keyword evidence="4" id="KW-1185">Reference proteome</keyword>
<dbReference type="KEGG" id="nga:Ngar_c27680"/>
<dbReference type="Gene3D" id="3.40.50.2300">
    <property type="match status" value="1"/>
</dbReference>
<dbReference type="PANTHER" id="PTHR44591:SF3">
    <property type="entry name" value="RESPONSE REGULATORY DOMAIN-CONTAINING PROTEIN"/>
    <property type="match status" value="1"/>
</dbReference>
<proteinExistence type="predicted"/>
<dbReference type="InterPro" id="IPR011006">
    <property type="entry name" value="CheY-like_superfamily"/>
</dbReference>
<reference evidence="3 4" key="1">
    <citation type="journal article" date="2012" name="Environ. Microbiol.">
        <title>The genome of the ammonia-oxidizing Candidatus Nitrososphaera gargensis: insights into metabolic versatility and environmental adaptations.</title>
        <authorList>
            <person name="Spang A."/>
            <person name="Poehlein A."/>
            <person name="Offre P."/>
            <person name="Zumbragel S."/>
            <person name="Haider S."/>
            <person name="Rychlik N."/>
            <person name="Nowka B."/>
            <person name="Schmeisser C."/>
            <person name="Lebedeva E.V."/>
            <person name="Rattei T."/>
            <person name="Bohm C."/>
            <person name="Schmid M."/>
            <person name="Galushko A."/>
            <person name="Hatzenpichler R."/>
            <person name="Weinmaier T."/>
            <person name="Daniel R."/>
            <person name="Schleper C."/>
            <person name="Spieck E."/>
            <person name="Streit W."/>
            <person name="Wagner M."/>
        </authorList>
    </citation>
    <scope>NUCLEOTIDE SEQUENCE [LARGE SCALE GENOMIC DNA]</scope>
    <source>
        <strain evidence="4">Ga9.2</strain>
    </source>
</reference>
<evidence type="ECO:0000313" key="3">
    <source>
        <dbReference type="EMBL" id="AFU59689.1"/>
    </source>
</evidence>
<accession>K0INN6</accession>
<evidence type="ECO:0000259" key="2">
    <source>
        <dbReference type="PROSITE" id="PS50110"/>
    </source>
</evidence>
<dbReference type="InterPro" id="IPR050595">
    <property type="entry name" value="Bact_response_regulator"/>
</dbReference>
<dbReference type="PROSITE" id="PS50110">
    <property type="entry name" value="RESPONSE_REGULATORY"/>
    <property type="match status" value="1"/>
</dbReference>
<dbReference type="Pfam" id="PF00072">
    <property type="entry name" value="Response_reg"/>
    <property type="match status" value="1"/>
</dbReference>
<dbReference type="SUPFAM" id="SSF52172">
    <property type="entry name" value="CheY-like"/>
    <property type="match status" value="1"/>
</dbReference>
<dbReference type="InterPro" id="IPR001789">
    <property type="entry name" value="Sig_transdc_resp-reg_receiver"/>
</dbReference>
<evidence type="ECO:0000256" key="1">
    <source>
        <dbReference type="ARBA" id="ARBA00022553"/>
    </source>
</evidence>
<keyword evidence="1" id="KW-0597">Phosphoprotein</keyword>
<sequence length="175" mass="19747">MQVTKSNNRRSQALLLEFNPVALKLSVPNILSKIALSLPSATGSAPKDDRRSKPRILYIDDEVNITKVIKYGLEQYGFAVDVFNHPKAALSSFQPGVYDLLLIDIRLPEINGLDLCNKLLRIDSNVKICFITAYDLKKEEVRNRVPDLQTECIIKKPVSFDNLVSKINGQLHRNN</sequence>
<protein>
    <submittedName>
        <fullName evidence="3">Putative signal transduction response regulator, receiver domain protein</fullName>
    </submittedName>
</protein>
<feature type="domain" description="Response regulatory" evidence="2">
    <location>
        <begin position="55"/>
        <end position="171"/>
    </location>
</feature>
<gene>
    <name evidence="3" type="ordered locus">Ngar_c27680</name>
</gene>
<dbReference type="GO" id="GO:0000160">
    <property type="term" value="P:phosphorelay signal transduction system"/>
    <property type="evidence" value="ECO:0007669"/>
    <property type="project" value="InterPro"/>
</dbReference>
<dbReference type="AlphaFoldDB" id="K0INN6"/>
<dbReference type="InParanoid" id="K0INN6"/>
<name>K0INN6_NITGG</name>
<dbReference type="PANTHER" id="PTHR44591">
    <property type="entry name" value="STRESS RESPONSE REGULATOR PROTEIN 1"/>
    <property type="match status" value="1"/>
</dbReference>
<dbReference type="SMART" id="SM00448">
    <property type="entry name" value="REC"/>
    <property type="match status" value="1"/>
</dbReference>
<dbReference type="STRING" id="1237085.Ngar_c27680"/>